<dbReference type="EMBL" id="BARS01005691">
    <property type="protein sequence ID" value="GAF77225.1"/>
    <property type="molecule type" value="Genomic_DNA"/>
</dbReference>
<organism evidence="1">
    <name type="scientific">marine sediment metagenome</name>
    <dbReference type="NCBI Taxonomy" id="412755"/>
    <lineage>
        <taxon>unclassified sequences</taxon>
        <taxon>metagenomes</taxon>
        <taxon>ecological metagenomes</taxon>
    </lineage>
</organism>
<accession>X0TMA4</accession>
<protein>
    <submittedName>
        <fullName evidence="1">Uncharacterized protein</fullName>
    </submittedName>
</protein>
<sequence length="45" mass="5230">MEDPIIELAKRITEEIEEFLLACKDKGDKTIDDVLKRLKALKKQT</sequence>
<evidence type="ECO:0000313" key="1">
    <source>
        <dbReference type="EMBL" id="GAF77225.1"/>
    </source>
</evidence>
<name>X0TMA4_9ZZZZ</name>
<reference evidence="1" key="1">
    <citation type="journal article" date="2014" name="Front. Microbiol.">
        <title>High frequency of phylogenetically diverse reductive dehalogenase-homologous genes in deep subseafloor sedimentary metagenomes.</title>
        <authorList>
            <person name="Kawai M."/>
            <person name="Futagami T."/>
            <person name="Toyoda A."/>
            <person name="Takaki Y."/>
            <person name="Nishi S."/>
            <person name="Hori S."/>
            <person name="Arai W."/>
            <person name="Tsubouchi T."/>
            <person name="Morono Y."/>
            <person name="Uchiyama I."/>
            <person name="Ito T."/>
            <person name="Fujiyama A."/>
            <person name="Inagaki F."/>
            <person name="Takami H."/>
        </authorList>
    </citation>
    <scope>NUCLEOTIDE SEQUENCE</scope>
    <source>
        <strain evidence="1">Expedition CK06-06</strain>
    </source>
</reference>
<gene>
    <name evidence="1" type="ORF">S01H1_11164</name>
</gene>
<comment type="caution">
    <text evidence="1">The sequence shown here is derived from an EMBL/GenBank/DDBJ whole genome shotgun (WGS) entry which is preliminary data.</text>
</comment>
<proteinExistence type="predicted"/>
<dbReference type="AlphaFoldDB" id="X0TMA4"/>